<dbReference type="AlphaFoldDB" id="A0AAW6U1C5"/>
<proteinExistence type="predicted"/>
<comment type="caution">
    <text evidence="1">The sequence shown here is derived from an EMBL/GenBank/DDBJ whole genome shotgun (WGS) entry which is preliminary data.</text>
</comment>
<dbReference type="EMBL" id="JASCXX010000018">
    <property type="protein sequence ID" value="MDI6450299.1"/>
    <property type="molecule type" value="Genomic_DNA"/>
</dbReference>
<dbReference type="Proteomes" id="UP001431776">
    <property type="component" value="Unassembled WGS sequence"/>
</dbReference>
<gene>
    <name evidence="1" type="ORF">QJ522_14660</name>
</gene>
<organism evidence="1 2">
    <name type="scientific">Anaerobaca lacustris</name>
    <dbReference type="NCBI Taxonomy" id="3044600"/>
    <lineage>
        <taxon>Bacteria</taxon>
        <taxon>Pseudomonadati</taxon>
        <taxon>Planctomycetota</taxon>
        <taxon>Phycisphaerae</taxon>
        <taxon>Sedimentisphaerales</taxon>
        <taxon>Anaerobacaceae</taxon>
        <taxon>Anaerobaca</taxon>
    </lineage>
</organism>
<reference evidence="1" key="1">
    <citation type="submission" date="2023-05" db="EMBL/GenBank/DDBJ databases">
        <title>Anaerotaeda fermentans gen. nov., sp. nov., a novel anaerobic planctomycete of the new family within the order Sedimentisphaerales isolated from Taman Peninsula, Russia.</title>
        <authorList>
            <person name="Khomyakova M.A."/>
            <person name="Merkel A.Y."/>
            <person name="Slobodkin A.I."/>
        </authorList>
    </citation>
    <scope>NUCLEOTIDE SEQUENCE</scope>
    <source>
        <strain evidence="1">M17dextr</strain>
    </source>
</reference>
<accession>A0AAW6U1C5</accession>
<dbReference type="RefSeq" id="WP_349245708.1">
    <property type="nucleotide sequence ID" value="NZ_JASCXX010000018.1"/>
</dbReference>
<sequence>MSQRHSARLLLKAYYERLYERVAADRDRLCERIDALLPAEIDRQGFGPMDRHKVQAYREACLAFIDERIEMYNPIGIQYTFDRSTSRMAGDLEFQINWYDSRREFEDLVATARALVADVRDEMPDEVLCELADRLIGRAGAFPDASIIAGYGAGPSLQKLPDYIVASAIEYIVCARGTTD</sequence>
<evidence type="ECO:0000313" key="2">
    <source>
        <dbReference type="Proteomes" id="UP001431776"/>
    </source>
</evidence>
<name>A0AAW6U1C5_9BACT</name>
<evidence type="ECO:0000313" key="1">
    <source>
        <dbReference type="EMBL" id="MDI6450299.1"/>
    </source>
</evidence>
<protein>
    <submittedName>
        <fullName evidence="1">Uncharacterized protein</fullName>
    </submittedName>
</protein>
<keyword evidence="2" id="KW-1185">Reference proteome</keyword>